<feature type="transmembrane region" description="Helical" evidence="1">
    <location>
        <begin position="35"/>
        <end position="53"/>
    </location>
</feature>
<name>A0A388TI21_9BACT</name>
<reference evidence="2 3" key="1">
    <citation type="journal article" date="2019" name="ISME J.">
        <title>Genome analyses of uncultured TG2/ZB3 bacteria in 'Margulisbacteria' specifically attached to ectosymbiotic spirochetes of protists in the termite gut.</title>
        <authorList>
            <person name="Utami Y.D."/>
            <person name="Kuwahara H."/>
            <person name="Igai K."/>
            <person name="Murakami T."/>
            <person name="Sugaya K."/>
            <person name="Morikawa T."/>
            <person name="Nagura Y."/>
            <person name="Yuki M."/>
            <person name="Deevong P."/>
            <person name="Inoue T."/>
            <person name="Kihara K."/>
            <person name="Lo N."/>
            <person name="Yamada A."/>
            <person name="Ohkuma M."/>
            <person name="Hongoh Y."/>
        </authorList>
    </citation>
    <scope>NUCLEOTIDE SEQUENCE [LARGE SCALE GENOMIC DNA]</scope>
    <source>
        <strain evidence="2">NkOx7-02</strain>
    </source>
</reference>
<accession>A0A388TI21</accession>
<proteinExistence type="predicted"/>
<dbReference type="AlphaFoldDB" id="A0A388TI21"/>
<evidence type="ECO:0000313" key="2">
    <source>
        <dbReference type="EMBL" id="GBR76830.1"/>
    </source>
</evidence>
<keyword evidence="3" id="KW-1185">Reference proteome</keyword>
<dbReference type="EMBL" id="BGZO01000052">
    <property type="protein sequence ID" value="GBR76830.1"/>
    <property type="molecule type" value="Genomic_DNA"/>
</dbReference>
<organism evidence="2 3">
    <name type="scientific">Candidatus Termititenax persephonae</name>
    <dbReference type="NCBI Taxonomy" id="2218525"/>
    <lineage>
        <taxon>Bacteria</taxon>
        <taxon>Bacillati</taxon>
        <taxon>Candidatus Margulisiibacteriota</taxon>
        <taxon>Candidatus Termititenacia</taxon>
        <taxon>Candidatus Termititenacales</taxon>
        <taxon>Candidatus Termititenacaceae</taxon>
        <taxon>Candidatus Termititenax</taxon>
    </lineage>
</organism>
<gene>
    <name evidence="2" type="ORF">NO2_1320</name>
</gene>
<keyword evidence="1" id="KW-1133">Transmembrane helix</keyword>
<evidence type="ECO:0000256" key="1">
    <source>
        <dbReference type="SAM" id="Phobius"/>
    </source>
</evidence>
<protein>
    <submittedName>
        <fullName evidence="2">Uncharacterized protein</fullName>
    </submittedName>
</protein>
<keyword evidence="1" id="KW-0812">Transmembrane</keyword>
<evidence type="ECO:0000313" key="3">
    <source>
        <dbReference type="Proteomes" id="UP000275925"/>
    </source>
</evidence>
<keyword evidence="1" id="KW-0472">Membrane</keyword>
<sequence>MLIFAVLVILAVGLIVSLAMRMDADMDAGGLEYGMYAGLGFMGAFGCMDHLLLK</sequence>
<comment type="caution">
    <text evidence="2">The sequence shown here is derived from an EMBL/GenBank/DDBJ whole genome shotgun (WGS) entry which is preliminary data.</text>
</comment>
<dbReference type="Proteomes" id="UP000275925">
    <property type="component" value="Unassembled WGS sequence"/>
</dbReference>